<evidence type="ECO:0000313" key="2">
    <source>
        <dbReference type="Proteomes" id="UP001430306"/>
    </source>
</evidence>
<dbReference type="PROSITE" id="PS51257">
    <property type="entry name" value="PROKAR_LIPOPROTEIN"/>
    <property type="match status" value="1"/>
</dbReference>
<evidence type="ECO:0000313" key="1">
    <source>
        <dbReference type="EMBL" id="MCC9645236.1"/>
    </source>
</evidence>
<dbReference type="EMBL" id="JAJKFW010000064">
    <property type="protein sequence ID" value="MCC9645236.1"/>
    <property type="molecule type" value="Genomic_DNA"/>
</dbReference>
<accession>A0ABS8NRZ5</accession>
<reference evidence="1" key="1">
    <citation type="submission" date="2021-11" db="EMBL/GenBank/DDBJ databases">
        <title>Genome sequence.</title>
        <authorList>
            <person name="Sun Q."/>
        </authorList>
    </citation>
    <scope>NUCLEOTIDE SEQUENCE</scope>
    <source>
        <strain evidence="1">JC740</strain>
    </source>
</reference>
<protein>
    <submittedName>
        <fullName evidence="1">Uncharacterized protein</fullName>
    </submittedName>
</protein>
<name>A0ABS8NRZ5_9BACT</name>
<sequence>MNRTRRLPLGAMKRTLPALAMVLITLMVGCGETKDSPKASHFEHDHIIAEHWPEDLPDVAAKLRSRLESDSINEQTHAEILDLVTWTPEIAADTNLTEQDWIPLHEATESTLANLRASQSTNLTESDKNQILALCFLIDETANLIPEQLPTFSSNDP</sequence>
<keyword evidence="2" id="KW-1185">Reference proteome</keyword>
<organism evidence="1 2">
    <name type="scientific">Rhodopirellula halodulae</name>
    <dbReference type="NCBI Taxonomy" id="2894198"/>
    <lineage>
        <taxon>Bacteria</taxon>
        <taxon>Pseudomonadati</taxon>
        <taxon>Planctomycetota</taxon>
        <taxon>Planctomycetia</taxon>
        <taxon>Pirellulales</taxon>
        <taxon>Pirellulaceae</taxon>
        <taxon>Rhodopirellula</taxon>
    </lineage>
</organism>
<dbReference type="Proteomes" id="UP001430306">
    <property type="component" value="Unassembled WGS sequence"/>
</dbReference>
<comment type="caution">
    <text evidence="1">The sequence shown here is derived from an EMBL/GenBank/DDBJ whole genome shotgun (WGS) entry which is preliminary data.</text>
</comment>
<gene>
    <name evidence="1" type="ORF">LOC71_23405</name>
</gene>
<proteinExistence type="predicted"/>
<dbReference type="RefSeq" id="WP_230276870.1">
    <property type="nucleotide sequence ID" value="NZ_JAJKFW010000064.1"/>
</dbReference>